<dbReference type="EMBL" id="CP048833">
    <property type="protein sequence ID" value="QJP09043.1"/>
    <property type="molecule type" value="Genomic_DNA"/>
</dbReference>
<organism evidence="2 3">
    <name type="scientific">Pseudomonas multiresinivorans</name>
    <dbReference type="NCBI Taxonomy" id="95301"/>
    <lineage>
        <taxon>Bacteria</taxon>
        <taxon>Pseudomonadati</taxon>
        <taxon>Pseudomonadota</taxon>
        <taxon>Gammaproteobacteria</taxon>
        <taxon>Pseudomonadales</taxon>
        <taxon>Pseudomonadaceae</taxon>
        <taxon>Pseudomonas</taxon>
    </lineage>
</organism>
<evidence type="ECO:0000256" key="1">
    <source>
        <dbReference type="SAM" id="Phobius"/>
    </source>
</evidence>
<keyword evidence="1" id="KW-1133">Transmembrane helix</keyword>
<dbReference type="Proteomes" id="UP000502549">
    <property type="component" value="Chromosome"/>
</dbReference>
<sequence length="151" mass="17242">MTKYGAVSNFVLIAIAFLFNVGLLLVLTDGPFTLEVLPKALYLIFVYALIPALLMLAATAWIKQFSAALLFFVCLTIVPVLLMTRGHHLDRDGAVVIFLMQFLFSYGSAILLVVFSFALWIRNRRRSRRYAERWAYAQEAEEDRREEISSN</sequence>
<feature type="transmembrane region" description="Helical" evidence="1">
    <location>
        <begin position="95"/>
        <end position="121"/>
    </location>
</feature>
<dbReference type="KEGG" id="pmui:G4G71_14590"/>
<dbReference type="AlphaFoldDB" id="A0A7Z3BLG8"/>
<evidence type="ECO:0000313" key="2">
    <source>
        <dbReference type="EMBL" id="QJP09043.1"/>
    </source>
</evidence>
<protein>
    <submittedName>
        <fullName evidence="2">Uncharacterized protein</fullName>
    </submittedName>
</protein>
<evidence type="ECO:0000313" key="3">
    <source>
        <dbReference type="Proteomes" id="UP000502549"/>
    </source>
</evidence>
<feature type="transmembrane region" description="Helical" evidence="1">
    <location>
        <begin position="7"/>
        <end position="28"/>
    </location>
</feature>
<dbReference type="RefSeq" id="WP_169938666.1">
    <property type="nucleotide sequence ID" value="NZ_CP048833.1"/>
</dbReference>
<reference evidence="2 3" key="1">
    <citation type="submission" date="2020-02" db="EMBL/GenBank/DDBJ databases">
        <title>Complete genome sequence of Pseudomonas multiresinivorans ORNL1.</title>
        <authorList>
            <person name="Podar M."/>
        </authorList>
    </citation>
    <scope>NUCLEOTIDE SEQUENCE [LARGE SCALE GENOMIC DNA]</scope>
    <source>
        <strain evidence="3">populi</strain>
    </source>
</reference>
<feature type="transmembrane region" description="Helical" evidence="1">
    <location>
        <begin position="65"/>
        <end position="83"/>
    </location>
</feature>
<accession>A0A7Z3BLG8</accession>
<feature type="transmembrane region" description="Helical" evidence="1">
    <location>
        <begin position="40"/>
        <end position="58"/>
    </location>
</feature>
<keyword evidence="3" id="KW-1185">Reference proteome</keyword>
<gene>
    <name evidence="2" type="ORF">G4G71_14590</name>
</gene>
<keyword evidence="1" id="KW-0812">Transmembrane</keyword>
<keyword evidence="1" id="KW-0472">Membrane</keyword>
<proteinExistence type="predicted"/>
<name>A0A7Z3BLG8_9PSED</name>